<evidence type="ECO:0000313" key="1">
    <source>
        <dbReference type="EMBL" id="EHM41757.1"/>
    </source>
</evidence>
<evidence type="ECO:0000313" key="2">
    <source>
        <dbReference type="Proteomes" id="UP000005481"/>
    </source>
</evidence>
<accession>G9YGQ4</accession>
<dbReference type="AlphaFoldDB" id="G9YGQ4"/>
<keyword evidence="2" id="KW-1185">Reference proteome</keyword>
<dbReference type="HOGENOM" id="CLU_3163938_0_0_9"/>
<sequence>MIIPEIILTETAVIPPKQAALPQRQPLIRKIYNTLSPSLFYRKYPIL</sequence>
<dbReference type="Proteomes" id="UP000005481">
    <property type="component" value="Unassembled WGS sequence"/>
</dbReference>
<organism evidence="1 2">
    <name type="scientific">Anaeroglobus geminatus F0357</name>
    <dbReference type="NCBI Taxonomy" id="861450"/>
    <lineage>
        <taxon>Bacteria</taxon>
        <taxon>Bacillati</taxon>
        <taxon>Bacillota</taxon>
        <taxon>Negativicutes</taxon>
        <taxon>Veillonellales</taxon>
        <taxon>Veillonellaceae</taxon>
        <taxon>Anaeroglobus</taxon>
    </lineage>
</organism>
<dbReference type="EMBL" id="AGCJ01000027">
    <property type="protein sequence ID" value="EHM41757.1"/>
    <property type="molecule type" value="Genomic_DNA"/>
</dbReference>
<gene>
    <name evidence="1" type="ORF">HMPREF0080_00821</name>
</gene>
<protein>
    <submittedName>
        <fullName evidence="1">Uncharacterized protein</fullName>
    </submittedName>
</protein>
<comment type="caution">
    <text evidence="1">The sequence shown here is derived from an EMBL/GenBank/DDBJ whole genome shotgun (WGS) entry which is preliminary data.</text>
</comment>
<proteinExistence type="predicted"/>
<reference evidence="1 2" key="1">
    <citation type="submission" date="2011-08" db="EMBL/GenBank/DDBJ databases">
        <authorList>
            <person name="Weinstock G."/>
            <person name="Sodergren E."/>
            <person name="Clifton S."/>
            <person name="Fulton L."/>
            <person name="Fulton B."/>
            <person name="Courtney L."/>
            <person name="Fronick C."/>
            <person name="Harrison M."/>
            <person name="Strong C."/>
            <person name="Farmer C."/>
            <person name="Delahaunty K."/>
            <person name="Markovic C."/>
            <person name="Hall O."/>
            <person name="Minx P."/>
            <person name="Tomlinson C."/>
            <person name="Mitreva M."/>
            <person name="Hou S."/>
            <person name="Chen J."/>
            <person name="Wollam A."/>
            <person name="Pepin K.H."/>
            <person name="Johnson M."/>
            <person name="Bhonagiri V."/>
            <person name="Zhang X."/>
            <person name="Suruliraj S."/>
            <person name="Warren W."/>
            <person name="Chinwalla A."/>
            <person name="Mardis E.R."/>
            <person name="Wilson R.K."/>
        </authorList>
    </citation>
    <scope>NUCLEOTIDE SEQUENCE [LARGE SCALE GENOMIC DNA]</scope>
    <source>
        <strain evidence="1 2">F0357</strain>
    </source>
</reference>
<name>G9YGQ4_9FIRM</name>